<name>A0A1M6J0R8_9BACT</name>
<evidence type="ECO:0000259" key="1">
    <source>
        <dbReference type="Pfam" id="PF18962"/>
    </source>
</evidence>
<proteinExistence type="predicted"/>
<feature type="domain" description="Secretion system C-terminal sorting" evidence="1">
    <location>
        <begin position="467"/>
        <end position="538"/>
    </location>
</feature>
<dbReference type="OrthoDB" id="9803752at2"/>
<dbReference type="Pfam" id="PF08757">
    <property type="entry name" value="CotH"/>
    <property type="match status" value="1"/>
</dbReference>
<keyword evidence="3" id="KW-1185">Reference proteome</keyword>
<sequence length="539" mass="62068">MISHFVKYILIFLIFALHILSLKAQNISNFSTDLPLVIIDTQGKTIPDEPKIYARMKIINNSNGKNRFTDFPNEYNGHIGIEKRGSSSIHYPQTPYGIETRDVNGDNLNIPLLGLPEENDWVLLSNYNDKTFMRNILGYRLFESLGHYAPRARLVEVIVNNEYQGIYVFGEKIKRDKDRVDIAKLKEDDNSGEELTGGYIFKIDYYTSYDSWLSPHSPMNHPDYNVHFVYHDPKWDELTSQQKNYIRNYVTAFENNLYGSGFDNPVNGYVNYIDTESFIDYFIVSEISRNNDGFKKSRYFHKDKNGKITAGPVWDFDWAWKNINECYIFKATDGSGWSYKVNNCNPGVKSPGWMIRLFYDEAFKNQTNCRYFEKRATVLSNERIFAMIDSMYQLVENAQERHFQKWDILGKNVGASEIGEQPLTYEGEIEKLKNWITTRLNWLDNNMIGTCSSTASPEWAENSGYKIYPNPATSQVNIQAADPVSGLQVYNLSGKLVLSKNELNAQVIHIDVSQLDAGMYLLKLVDNNGQAATEKIVIQ</sequence>
<gene>
    <name evidence="2" type="ORF">SAMN05444280_11867</name>
</gene>
<dbReference type="AlphaFoldDB" id="A0A1M6J0R8"/>
<dbReference type="STRING" id="1168035.SAMN05444280_11867"/>
<reference evidence="2 3" key="1">
    <citation type="submission" date="2016-11" db="EMBL/GenBank/DDBJ databases">
        <authorList>
            <person name="Jaros S."/>
            <person name="Januszkiewicz K."/>
            <person name="Wedrychowicz H."/>
        </authorList>
    </citation>
    <scope>NUCLEOTIDE SEQUENCE [LARGE SCALE GENOMIC DNA]</scope>
    <source>
        <strain evidence="2 3">DSM 27063</strain>
    </source>
</reference>
<accession>A0A1M6J0R8</accession>
<dbReference type="InterPro" id="IPR014867">
    <property type="entry name" value="Spore_coat_CotH_CotH2/3/7"/>
</dbReference>
<dbReference type="PANTHER" id="PTHR40050">
    <property type="entry name" value="INNER SPORE COAT PROTEIN H"/>
    <property type="match status" value="1"/>
</dbReference>
<protein>
    <submittedName>
        <fullName evidence="2">Por secretion system C-terminal sorting domain-containing protein</fullName>
    </submittedName>
</protein>
<dbReference type="EMBL" id="FQZE01000018">
    <property type="protein sequence ID" value="SHJ40283.1"/>
    <property type="molecule type" value="Genomic_DNA"/>
</dbReference>
<dbReference type="NCBIfam" id="TIGR04183">
    <property type="entry name" value="Por_Secre_tail"/>
    <property type="match status" value="1"/>
</dbReference>
<organism evidence="2 3">
    <name type="scientific">Tangfeifania diversioriginum</name>
    <dbReference type="NCBI Taxonomy" id="1168035"/>
    <lineage>
        <taxon>Bacteria</taxon>
        <taxon>Pseudomonadati</taxon>
        <taxon>Bacteroidota</taxon>
        <taxon>Bacteroidia</taxon>
        <taxon>Marinilabiliales</taxon>
        <taxon>Prolixibacteraceae</taxon>
        <taxon>Tangfeifania</taxon>
    </lineage>
</organism>
<dbReference type="Proteomes" id="UP000184050">
    <property type="component" value="Unassembled WGS sequence"/>
</dbReference>
<dbReference type="Pfam" id="PF18962">
    <property type="entry name" value="Por_Secre_tail"/>
    <property type="match status" value="1"/>
</dbReference>
<dbReference type="PANTHER" id="PTHR40050:SF1">
    <property type="entry name" value="INNER SPORE COAT PROTEIN H"/>
    <property type="match status" value="1"/>
</dbReference>
<evidence type="ECO:0000313" key="3">
    <source>
        <dbReference type="Proteomes" id="UP000184050"/>
    </source>
</evidence>
<dbReference type="InterPro" id="IPR026444">
    <property type="entry name" value="Secre_tail"/>
</dbReference>
<evidence type="ECO:0000313" key="2">
    <source>
        <dbReference type="EMBL" id="SHJ40283.1"/>
    </source>
</evidence>
<dbReference type="RefSeq" id="WP_073169893.1">
    <property type="nucleotide sequence ID" value="NZ_FQZE01000018.1"/>
</dbReference>